<evidence type="ECO:0000313" key="3">
    <source>
        <dbReference type="Proteomes" id="UP000192360"/>
    </source>
</evidence>
<dbReference type="InterPro" id="IPR053170">
    <property type="entry name" value="Transcription_regulator"/>
</dbReference>
<dbReference type="EMBL" id="FWXO01000001">
    <property type="protein sequence ID" value="SMC34915.1"/>
    <property type="molecule type" value="Genomic_DNA"/>
</dbReference>
<evidence type="ECO:0000313" key="2">
    <source>
        <dbReference type="EMBL" id="SMC34915.1"/>
    </source>
</evidence>
<dbReference type="RefSeq" id="WP_084059723.1">
    <property type="nucleotide sequence ID" value="NZ_FWXO01000001.1"/>
</dbReference>
<proteinExistence type="predicted"/>
<dbReference type="Pfam" id="PF04307">
    <property type="entry name" value="YdjM"/>
    <property type="match status" value="1"/>
</dbReference>
<accession>A0A1W1YFH9</accession>
<reference evidence="2 3" key="1">
    <citation type="submission" date="2017-04" db="EMBL/GenBank/DDBJ databases">
        <authorList>
            <person name="Afonso C.L."/>
            <person name="Miller P.J."/>
            <person name="Scott M.A."/>
            <person name="Spackman E."/>
            <person name="Goraichik I."/>
            <person name="Dimitrov K.M."/>
            <person name="Suarez D.L."/>
            <person name="Swayne D.E."/>
        </authorList>
    </citation>
    <scope>NUCLEOTIDE SEQUENCE [LARGE SCALE GENOMIC DNA]</scope>
    <source>
        <strain evidence="2 3">DSM 21164</strain>
    </source>
</reference>
<feature type="transmembrane region" description="Helical" evidence="1">
    <location>
        <begin position="64"/>
        <end position="82"/>
    </location>
</feature>
<feature type="transmembrane region" description="Helical" evidence="1">
    <location>
        <begin position="160"/>
        <end position="178"/>
    </location>
</feature>
<keyword evidence="1" id="KW-0812">Transmembrane</keyword>
<name>A0A1W1YFH9_9FLAO</name>
<protein>
    <submittedName>
        <fullName evidence="2">Inner membrane protein</fullName>
    </submittedName>
</protein>
<dbReference type="STRING" id="504486.SAMN05660703_0399"/>
<dbReference type="OrthoDB" id="9781927at2"/>
<dbReference type="Proteomes" id="UP000192360">
    <property type="component" value="Unassembled WGS sequence"/>
</dbReference>
<evidence type="ECO:0000256" key="1">
    <source>
        <dbReference type="SAM" id="Phobius"/>
    </source>
</evidence>
<keyword evidence="1" id="KW-1133">Transmembrane helix</keyword>
<dbReference type="PANTHER" id="PTHR40031">
    <property type="entry name" value="HYPOTHETICAL MEMBRANE SPANNING PROTEIN"/>
    <property type="match status" value="1"/>
</dbReference>
<keyword evidence="3" id="KW-1185">Reference proteome</keyword>
<dbReference type="InterPro" id="IPR007404">
    <property type="entry name" value="YdjM-like"/>
</dbReference>
<organism evidence="2 3">
    <name type="scientific">Cellulophaga tyrosinoxydans</name>
    <dbReference type="NCBI Taxonomy" id="504486"/>
    <lineage>
        <taxon>Bacteria</taxon>
        <taxon>Pseudomonadati</taxon>
        <taxon>Bacteroidota</taxon>
        <taxon>Flavobacteriia</taxon>
        <taxon>Flavobacteriales</taxon>
        <taxon>Flavobacteriaceae</taxon>
        <taxon>Cellulophaga</taxon>
    </lineage>
</organism>
<keyword evidence="1" id="KW-0472">Membrane</keyword>
<gene>
    <name evidence="2" type="ORF">SAMN05660703_0399</name>
</gene>
<dbReference type="AlphaFoldDB" id="A0A1W1YFH9"/>
<dbReference type="PANTHER" id="PTHR40031:SF1">
    <property type="entry name" value="MEMBRANE-BOUND METAL-DEPENDENT HYDROLASE"/>
    <property type="match status" value="1"/>
</dbReference>
<feature type="transmembrane region" description="Helical" evidence="1">
    <location>
        <begin position="94"/>
        <end position="118"/>
    </location>
</feature>
<feature type="transmembrane region" description="Helical" evidence="1">
    <location>
        <begin position="124"/>
        <end position="148"/>
    </location>
</feature>
<sequence length="334" mass="38271">MDSLTQIVLGAAVGEAVLGKKVGNKAMLFGAIAGTIPDLDVLTRFLTNDAITAIEWHRGFSHSIVFSIIFAPIFGWLTYKILPKKEATWKEWSWLMFWGLFTHPILDSFTTWGTQLFWPFETRLAFQNIFVIDPLYTLPFLFFLILAINQKRTSSKRRIYNTWGLIISTAYMAITLVLKGVAYQNFTTSLADQQIAYKDIDTRPSPFNTILWTANIETADAYLIANYSFFDSKSITFESYPKNYEALGLLAENDKVKRLIAICEGWYTISVNKGSLYFNDLRFGLISMDPKEKQFAFSYQLKQENGTLEIIENQRVGADAKKLLSELWKRVWGN</sequence>